<reference evidence="5" key="1">
    <citation type="submission" date="2019-03" db="EMBL/GenBank/DDBJ databases">
        <authorList>
            <person name="Mank J."/>
            <person name="Almeida P."/>
        </authorList>
    </citation>
    <scope>NUCLEOTIDE SEQUENCE</scope>
    <source>
        <strain evidence="5">78183</strain>
    </source>
</reference>
<dbReference type="GO" id="GO:0005737">
    <property type="term" value="C:cytoplasm"/>
    <property type="evidence" value="ECO:0007669"/>
    <property type="project" value="TreeGrafter"/>
</dbReference>
<dbReference type="InterPro" id="IPR036322">
    <property type="entry name" value="WD40_repeat_dom_sf"/>
</dbReference>
<evidence type="ECO:0000256" key="2">
    <source>
        <dbReference type="ARBA" id="ARBA00022483"/>
    </source>
</evidence>
<dbReference type="GO" id="GO:0045159">
    <property type="term" value="F:myosin II binding"/>
    <property type="evidence" value="ECO:0007669"/>
    <property type="project" value="TreeGrafter"/>
</dbReference>
<dbReference type="AlphaFoldDB" id="A0A6N2NL50"/>
<protein>
    <recommendedName>
        <fullName evidence="6">Lethal giant larvae (Lgl)-like C-terminal domain-containing protein</fullName>
    </recommendedName>
</protein>
<keyword evidence="3" id="KW-0853">WD repeat</keyword>
<accession>A0A6N2NL50</accession>
<dbReference type="GO" id="GO:0005096">
    <property type="term" value="F:GTPase activator activity"/>
    <property type="evidence" value="ECO:0007669"/>
    <property type="project" value="TreeGrafter"/>
</dbReference>
<dbReference type="GO" id="GO:0005886">
    <property type="term" value="C:plasma membrane"/>
    <property type="evidence" value="ECO:0007669"/>
    <property type="project" value="TreeGrafter"/>
</dbReference>
<feature type="region of interest" description="Disordered" evidence="4">
    <location>
        <begin position="1"/>
        <end position="46"/>
    </location>
</feature>
<evidence type="ECO:0000256" key="4">
    <source>
        <dbReference type="SAM" id="MobiDB-lite"/>
    </source>
</evidence>
<dbReference type="GO" id="GO:0006893">
    <property type="term" value="P:Golgi to plasma membrane transport"/>
    <property type="evidence" value="ECO:0007669"/>
    <property type="project" value="TreeGrafter"/>
</dbReference>
<organism evidence="5">
    <name type="scientific">Salix viminalis</name>
    <name type="common">Common osier</name>
    <name type="synonym">Basket willow</name>
    <dbReference type="NCBI Taxonomy" id="40686"/>
    <lineage>
        <taxon>Eukaryota</taxon>
        <taxon>Viridiplantae</taxon>
        <taxon>Streptophyta</taxon>
        <taxon>Embryophyta</taxon>
        <taxon>Tracheophyta</taxon>
        <taxon>Spermatophyta</taxon>
        <taxon>Magnoliopsida</taxon>
        <taxon>eudicotyledons</taxon>
        <taxon>Gunneridae</taxon>
        <taxon>Pentapetalae</taxon>
        <taxon>rosids</taxon>
        <taxon>fabids</taxon>
        <taxon>Malpighiales</taxon>
        <taxon>Salicaceae</taxon>
        <taxon>Saliceae</taxon>
        <taxon>Salix</taxon>
    </lineage>
</organism>
<dbReference type="InterPro" id="IPR015943">
    <property type="entry name" value="WD40/YVTN_repeat-like_dom_sf"/>
</dbReference>
<dbReference type="InterPro" id="IPR001680">
    <property type="entry name" value="WD40_rpt"/>
</dbReference>
<proteinExistence type="inferred from homology"/>
<gene>
    <name evidence="5" type="ORF">SVIM_LOCUS494924</name>
</gene>
<name>A0A6N2NL50_SALVM</name>
<dbReference type="PANTHER" id="PTHR10241:SF38">
    <property type="entry name" value="TRANSDUCIN FAMILY PROTEIN _ WD-40 REPEAT FAMILY PROTEIN"/>
    <property type="match status" value="1"/>
</dbReference>
<feature type="compositionally biased region" description="Pro residues" evidence="4">
    <location>
        <begin position="15"/>
        <end position="42"/>
    </location>
</feature>
<dbReference type="SUPFAM" id="SSF50978">
    <property type="entry name" value="WD40 repeat-like"/>
    <property type="match status" value="1"/>
</dbReference>
<evidence type="ECO:0008006" key="6">
    <source>
        <dbReference type="Google" id="ProtNLM"/>
    </source>
</evidence>
<dbReference type="Gene3D" id="2.130.10.10">
    <property type="entry name" value="YVTN repeat-like/Quinoprotein amine dehydrogenase"/>
    <property type="match status" value="1"/>
</dbReference>
<comment type="similarity">
    <text evidence="1">Belongs to the WD repeat L(2)GL family.</text>
</comment>
<dbReference type="PROSITE" id="PS50082">
    <property type="entry name" value="WD_REPEATS_2"/>
    <property type="match status" value="1"/>
</dbReference>
<dbReference type="GO" id="GO:0019905">
    <property type="term" value="F:syntaxin binding"/>
    <property type="evidence" value="ECO:0007669"/>
    <property type="project" value="TreeGrafter"/>
</dbReference>
<sequence>MFSKFFQRNTAQQQSPPPQQQPPPQPQPQPQQQPQPPPPPPVEVQDNVSKGVLTRKDMNPRIALHYGIPSTASILAFDHIQSLIAIGTLDGRIKVIGGNNIEGLLVSPKQLPFKYLEFLQNQGFLVSVSNENEIQVWDLEQRRIASSLQWESNITAFSVIYCSSYMYIGDEYGMVYVLKYDAEEVKLVPMPYHVPADVAADASGMSSPKNRSVVGVLPQPSSQGNNVTCI</sequence>
<feature type="compositionally biased region" description="Polar residues" evidence="4">
    <location>
        <begin position="1"/>
        <end position="11"/>
    </location>
</feature>
<evidence type="ECO:0000313" key="5">
    <source>
        <dbReference type="EMBL" id="VFU64611.1"/>
    </source>
</evidence>
<dbReference type="PANTHER" id="PTHR10241">
    <property type="entry name" value="LETHAL 2 GIANT LARVAE PROTEIN"/>
    <property type="match status" value="1"/>
</dbReference>
<evidence type="ECO:0000256" key="3">
    <source>
        <dbReference type="PROSITE-ProRule" id="PRU00221"/>
    </source>
</evidence>
<feature type="repeat" description="WD" evidence="3">
    <location>
        <begin position="116"/>
        <end position="147"/>
    </location>
</feature>
<keyword evidence="2" id="KW-0268">Exocytosis</keyword>
<dbReference type="EMBL" id="CAADRP010002262">
    <property type="protein sequence ID" value="VFU64611.1"/>
    <property type="molecule type" value="Genomic_DNA"/>
</dbReference>
<dbReference type="GO" id="GO:0006887">
    <property type="term" value="P:exocytosis"/>
    <property type="evidence" value="ECO:0007669"/>
    <property type="project" value="UniProtKB-KW"/>
</dbReference>
<dbReference type="FunFam" id="2.130.10.10:FF:000882">
    <property type="entry name" value="Syntaxin-binding protein 5"/>
    <property type="match status" value="1"/>
</dbReference>
<evidence type="ECO:0000256" key="1">
    <source>
        <dbReference type="ARBA" id="ARBA00008070"/>
    </source>
</evidence>